<evidence type="ECO:0000313" key="8">
    <source>
        <dbReference type="Proteomes" id="UP000838878"/>
    </source>
</evidence>
<dbReference type="InterPro" id="IPR026516">
    <property type="entry name" value="THAP1/10"/>
</dbReference>
<dbReference type="InterPro" id="IPR038441">
    <property type="entry name" value="THAP_Znf_sf"/>
</dbReference>
<keyword evidence="8" id="KW-1185">Reference proteome</keyword>
<dbReference type="PANTHER" id="PTHR46600:SF11">
    <property type="entry name" value="THAP DOMAIN-CONTAINING PROTEIN 10"/>
    <property type="match status" value="1"/>
</dbReference>
<dbReference type="SUPFAM" id="SSF57716">
    <property type="entry name" value="Glucocorticoid receptor-like (DNA-binding domain)"/>
    <property type="match status" value="1"/>
</dbReference>
<keyword evidence="2 5" id="KW-0863">Zinc-finger</keyword>
<keyword evidence="4 5" id="KW-0238">DNA-binding</keyword>
<evidence type="ECO:0000256" key="4">
    <source>
        <dbReference type="ARBA" id="ARBA00023125"/>
    </source>
</evidence>
<gene>
    <name evidence="7" type="ORF">BINO364_LOCUS7066</name>
</gene>
<sequence>MVRCSVKGCKSDSGTKIPHLSVHSFPENDNLRRNWIIATGRTDWTPKLSSKICCRHFDKESLIKKKKLTFFAEKVFCPNLF</sequence>
<dbReference type="SMART" id="SM00980">
    <property type="entry name" value="THAP"/>
    <property type="match status" value="1"/>
</dbReference>
<evidence type="ECO:0000259" key="6">
    <source>
        <dbReference type="PROSITE" id="PS50950"/>
    </source>
</evidence>
<reference evidence="7" key="1">
    <citation type="submission" date="2021-12" db="EMBL/GenBank/DDBJ databases">
        <authorList>
            <person name="Martin H S."/>
        </authorList>
    </citation>
    <scope>NUCLEOTIDE SEQUENCE</scope>
</reference>
<evidence type="ECO:0000256" key="3">
    <source>
        <dbReference type="ARBA" id="ARBA00022833"/>
    </source>
</evidence>
<dbReference type="PANTHER" id="PTHR46600">
    <property type="entry name" value="THAP DOMAIN-CONTAINING"/>
    <property type="match status" value="1"/>
</dbReference>
<protein>
    <recommendedName>
        <fullName evidence="6">THAP-type domain-containing protein</fullName>
    </recommendedName>
</protein>
<evidence type="ECO:0000313" key="7">
    <source>
        <dbReference type="EMBL" id="CAH0720901.1"/>
    </source>
</evidence>
<accession>A0A8J9YC41</accession>
<dbReference type="InterPro" id="IPR006612">
    <property type="entry name" value="THAP_Znf"/>
</dbReference>
<dbReference type="GO" id="GO:0008270">
    <property type="term" value="F:zinc ion binding"/>
    <property type="evidence" value="ECO:0007669"/>
    <property type="project" value="UniProtKB-KW"/>
</dbReference>
<dbReference type="Pfam" id="PF05485">
    <property type="entry name" value="THAP"/>
    <property type="match status" value="1"/>
</dbReference>
<evidence type="ECO:0000256" key="1">
    <source>
        <dbReference type="ARBA" id="ARBA00022723"/>
    </source>
</evidence>
<dbReference type="Proteomes" id="UP000838878">
    <property type="component" value="Chromosome 2"/>
</dbReference>
<dbReference type="Gene3D" id="6.20.210.20">
    <property type="entry name" value="THAP domain"/>
    <property type="match status" value="1"/>
</dbReference>
<feature type="non-terminal residue" evidence="7">
    <location>
        <position position="81"/>
    </location>
</feature>
<keyword evidence="1" id="KW-0479">Metal-binding</keyword>
<dbReference type="AlphaFoldDB" id="A0A8J9YC41"/>
<proteinExistence type="predicted"/>
<dbReference type="EMBL" id="OV170222">
    <property type="protein sequence ID" value="CAH0720901.1"/>
    <property type="molecule type" value="Genomic_DNA"/>
</dbReference>
<dbReference type="OrthoDB" id="5982876at2759"/>
<evidence type="ECO:0000256" key="2">
    <source>
        <dbReference type="ARBA" id="ARBA00022771"/>
    </source>
</evidence>
<name>A0A8J9YC41_9NEOP</name>
<dbReference type="GO" id="GO:0043565">
    <property type="term" value="F:sequence-specific DNA binding"/>
    <property type="evidence" value="ECO:0007669"/>
    <property type="project" value="InterPro"/>
</dbReference>
<keyword evidence="3" id="KW-0862">Zinc</keyword>
<feature type="domain" description="THAP-type" evidence="6">
    <location>
        <begin position="1"/>
        <end position="81"/>
    </location>
</feature>
<evidence type="ECO:0000256" key="5">
    <source>
        <dbReference type="PROSITE-ProRule" id="PRU00309"/>
    </source>
</evidence>
<organism evidence="7 8">
    <name type="scientific">Brenthis ino</name>
    <name type="common">lesser marbled fritillary</name>
    <dbReference type="NCBI Taxonomy" id="405034"/>
    <lineage>
        <taxon>Eukaryota</taxon>
        <taxon>Metazoa</taxon>
        <taxon>Ecdysozoa</taxon>
        <taxon>Arthropoda</taxon>
        <taxon>Hexapoda</taxon>
        <taxon>Insecta</taxon>
        <taxon>Pterygota</taxon>
        <taxon>Neoptera</taxon>
        <taxon>Endopterygota</taxon>
        <taxon>Lepidoptera</taxon>
        <taxon>Glossata</taxon>
        <taxon>Ditrysia</taxon>
        <taxon>Papilionoidea</taxon>
        <taxon>Nymphalidae</taxon>
        <taxon>Heliconiinae</taxon>
        <taxon>Argynnini</taxon>
        <taxon>Brenthis</taxon>
    </lineage>
</organism>
<dbReference type="PROSITE" id="PS50950">
    <property type="entry name" value="ZF_THAP"/>
    <property type="match status" value="1"/>
</dbReference>